<reference evidence="1 2" key="1">
    <citation type="submission" date="2019-05" db="EMBL/GenBank/DDBJ databases">
        <title>Another draft genome of Portunus trituberculatus and its Hox gene families provides insights of decapod evolution.</title>
        <authorList>
            <person name="Jeong J.-H."/>
            <person name="Song I."/>
            <person name="Kim S."/>
            <person name="Choi T."/>
            <person name="Kim D."/>
            <person name="Ryu S."/>
            <person name="Kim W."/>
        </authorList>
    </citation>
    <scope>NUCLEOTIDE SEQUENCE [LARGE SCALE GENOMIC DNA]</scope>
    <source>
        <tissue evidence="1">Muscle</tissue>
    </source>
</reference>
<gene>
    <name evidence="1" type="ORF">E2C01_024085</name>
</gene>
<dbReference type="EMBL" id="VSRR010002324">
    <property type="protein sequence ID" value="MPC30817.1"/>
    <property type="molecule type" value="Genomic_DNA"/>
</dbReference>
<proteinExistence type="predicted"/>
<evidence type="ECO:0000313" key="2">
    <source>
        <dbReference type="Proteomes" id="UP000324222"/>
    </source>
</evidence>
<organism evidence="1 2">
    <name type="scientific">Portunus trituberculatus</name>
    <name type="common">Swimming crab</name>
    <name type="synonym">Neptunus trituberculatus</name>
    <dbReference type="NCBI Taxonomy" id="210409"/>
    <lineage>
        <taxon>Eukaryota</taxon>
        <taxon>Metazoa</taxon>
        <taxon>Ecdysozoa</taxon>
        <taxon>Arthropoda</taxon>
        <taxon>Crustacea</taxon>
        <taxon>Multicrustacea</taxon>
        <taxon>Malacostraca</taxon>
        <taxon>Eumalacostraca</taxon>
        <taxon>Eucarida</taxon>
        <taxon>Decapoda</taxon>
        <taxon>Pleocyemata</taxon>
        <taxon>Brachyura</taxon>
        <taxon>Eubrachyura</taxon>
        <taxon>Portunoidea</taxon>
        <taxon>Portunidae</taxon>
        <taxon>Portuninae</taxon>
        <taxon>Portunus</taxon>
    </lineage>
</organism>
<protein>
    <submittedName>
        <fullName evidence="1">Uncharacterized protein</fullName>
    </submittedName>
</protein>
<dbReference type="Proteomes" id="UP000324222">
    <property type="component" value="Unassembled WGS sequence"/>
</dbReference>
<accession>A0A5B7EBN3</accession>
<evidence type="ECO:0000313" key="1">
    <source>
        <dbReference type="EMBL" id="MPC30817.1"/>
    </source>
</evidence>
<name>A0A5B7EBN3_PORTR</name>
<comment type="caution">
    <text evidence="1">The sequence shown here is derived from an EMBL/GenBank/DDBJ whole genome shotgun (WGS) entry which is preliminary data.</text>
</comment>
<dbReference type="AlphaFoldDB" id="A0A5B7EBN3"/>
<sequence>MRYEVNSLAFSATSSSFLSGESSLAITASTALLFSASGESSRPNLSRASVPLLRAFPVLAESVGSMAMSWAEFPLVEKFLVAAKTSSSSSSASSPNDKSLKFLDEEKQCPQLIFFLNNMK</sequence>
<keyword evidence="2" id="KW-1185">Reference proteome</keyword>